<dbReference type="InterPro" id="IPR053925">
    <property type="entry name" value="RecX_HTH_3rd"/>
</dbReference>
<dbReference type="InterPro" id="IPR003783">
    <property type="entry name" value="Regulatory_RecX"/>
</dbReference>
<dbReference type="PANTHER" id="PTHR33602">
    <property type="entry name" value="REGULATORY PROTEIN RECX FAMILY PROTEIN"/>
    <property type="match status" value="1"/>
</dbReference>
<feature type="domain" description="RecX second three-helical" evidence="5">
    <location>
        <begin position="60"/>
        <end position="101"/>
    </location>
</feature>
<dbReference type="Gene3D" id="1.10.10.10">
    <property type="entry name" value="Winged helix-like DNA-binding domain superfamily/Winged helix DNA-binding domain"/>
    <property type="match status" value="2"/>
</dbReference>
<name>A0A1I1NEN8_9FLAO</name>
<dbReference type="GO" id="GO:0005737">
    <property type="term" value="C:cytoplasm"/>
    <property type="evidence" value="ECO:0007669"/>
    <property type="project" value="UniProtKB-SubCell"/>
</dbReference>
<evidence type="ECO:0000313" key="8">
    <source>
        <dbReference type="Proteomes" id="UP000199439"/>
    </source>
</evidence>
<keyword evidence="4" id="KW-0963">Cytoplasm</keyword>
<proteinExistence type="inferred from homology"/>
<dbReference type="Pfam" id="PF02631">
    <property type="entry name" value="RecX_HTH2"/>
    <property type="match status" value="1"/>
</dbReference>
<gene>
    <name evidence="7" type="ORF">SAMN04487987_10294</name>
</gene>
<sequence length="159" mass="19026">MLMQTKKTYTVQEATRKLEHYCAYQERCHQEVRKKLESLHMIPEAIDVIMVHLLEHNFLNEERFAKTFVSGKFRIKAWGRRRLTLELKKKDIGKVNINQALAEIENTEYIEVFNTLAEKKVNLITEPNIYKKKKKLIDYLLYRGWETHLVYEKAKELLG</sequence>
<evidence type="ECO:0000256" key="3">
    <source>
        <dbReference type="ARBA" id="ARBA00018111"/>
    </source>
</evidence>
<comment type="subcellular location">
    <subcellularLocation>
        <location evidence="1">Cytoplasm</location>
    </subcellularLocation>
</comment>
<organism evidence="7 8">
    <name type="scientific">Algibacter pectinivorans</name>
    <dbReference type="NCBI Taxonomy" id="870482"/>
    <lineage>
        <taxon>Bacteria</taxon>
        <taxon>Pseudomonadati</taxon>
        <taxon>Bacteroidota</taxon>
        <taxon>Flavobacteriia</taxon>
        <taxon>Flavobacteriales</taxon>
        <taxon>Flavobacteriaceae</taxon>
        <taxon>Algibacter</taxon>
    </lineage>
</organism>
<dbReference type="GO" id="GO:0006282">
    <property type="term" value="P:regulation of DNA repair"/>
    <property type="evidence" value="ECO:0007669"/>
    <property type="project" value="InterPro"/>
</dbReference>
<comment type="similarity">
    <text evidence="2">Belongs to the RecX family.</text>
</comment>
<evidence type="ECO:0000256" key="1">
    <source>
        <dbReference type="ARBA" id="ARBA00004496"/>
    </source>
</evidence>
<evidence type="ECO:0000259" key="5">
    <source>
        <dbReference type="Pfam" id="PF02631"/>
    </source>
</evidence>
<evidence type="ECO:0000256" key="2">
    <source>
        <dbReference type="ARBA" id="ARBA00009695"/>
    </source>
</evidence>
<feature type="domain" description="RecX third three-helical" evidence="6">
    <location>
        <begin position="108"/>
        <end position="152"/>
    </location>
</feature>
<dbReference type="EMBL" id="FOMI01000002">
    <property type="protein sequence ID" value="SFC93928.1"/>
    <property type="molecule type" value="Genomic_DNA"/>
</dbReference>
<dbReference type="InterPro" id="IPR053924">
    <property type="entry name" value="RecX_HTH_2nd"/>
</dbReference>
<dbReference type="OrthoDB" id="1523826at2"/>
<protein>
    <recommendedName>
        <fullName evidence="3">Regulatory protein RecX</fullName>
    </recommendedName>
</protein>
<dbReference type="Pfam" id="PF21981">
    <property type="entry name" value="RecX_HTH3"/>
    <property type="match status" value="1"/>
</dbReference>
<keyword evidence="8" id="KW-1185">Reference proteome</keyword>
<evidence type="ECO:0000313" key="7">
    <source>
        <dbReference type="EMBL" id="SFC93928.1"/>
    </source>
</evidence>
<dbReference type="AlphaFoldDB" id="A0A1I1NEN8"/>
<dbReference type="PANTHER" id="PTHR33602:SF1">
    <property type="entry name" value="REGULATORY PROTEIN RECX FAMILY PROTEIN"/>
    <property type="match status" value="1"/>
</dbReference>
<reference evidence="8" key="1">
    <citation type="submission" date="2016-10" db="EMBL/GenBank/DDBJ databases">
        <authorList>
            <person name="Varghese N."/>
            <person name="Submissions S."/>
        </authorList>
    </citation>
    <scope>NUCLEOTIDE SEQUENCE [LARGE SCALE GENOMIC DNA]</scope>
    <source>
        <strain evidence="8">DSM 25730</strain>
    </source>
</reference>
<evidence type="ECO:0000256" key="4">
    <source>
        <dbReference type="ARBA" id="ARBA00022490"/>
    </source>
</evidence>
<dbReference type="InterPro" id="IPR036388">
    <property type="entry name" value="WH-like_DNA-bd_sf"/>
</dbReference>
<accession>A0A1I1NEN8</accession>
<dbReference type="STRING" id="870482.SAMN04487987_10294"/>
<evidence type="ECO:0000259" key="6">
    <source>
        <dbReference type="Pfam" id="PF21981"/>
    </source>
</evidence>
<dbReference type="Proteomes" id="UP000199439">
    <property type="component" value="Unassembled WGS sequence"/>
</dbReference>